<evidence type="ECO:0000313" key="9">
    <source>
        <dbReference type="EMBL" id="HIW02018.1"/>
    </source>
</evidence>
<comment type="caution">
    <text evidence="9">The sequence shown here is derived from an EMBL/GenBank/DDBJ whole genome shotgun (WGS) entry which is preliminary data.</text>
</comment>
<dbReference type="PROSITE" id="PS50109">
    <property type="entry name" value="HIS_KIN"/>
    <property type="match status" value="1"/>
</dbReference>
<dbReference type="InterPro" id="IPR003594">
    <property type="entry name" value="HATPase_dom"/>
</dbReference>
<dbReference type="EMBL" id="DXHS01000026">
    <property type="protein sequence ID" value="HIW02018.1"/>
    <property type="molecule type" value="Genomic_DNA"/>
</dbReference>
<organism evidence="9 10">
    <name type="scientific">Candidatus Protoclostridium stercorigallinarum</name>
    <dbReference type="NCBI Taxonomy" id="2838741"/>
    <lineage>
        <taxon>Bacteria</taxon>
        <taxon>Bacillati</taxon>
        <taxon>Bacillota</taxon>
        <taxon>Clostridia</taxon>
        <taxon>Candidatus Protoclostridium</taxon>
    </lineage>
</organism>
<evidence type="ECO:0000256" key="2">
    <source>
        <dbReference type="ARBA" id="ARBA00012438"/>
    </source>
</evidence>
<gene>
    <name evidence="9" type="ORF">H9892_01615</name>
</gene>
<keyword evidence="6" id="KW-0902">Two-component regulatory system</keyword>
<sequence>MSKRILLTSLFITLFILLFFAFTSNEVYYAQIEGDVNARLQAQMELYVKSLTEERDGNEAAAEIADIVDGTFVTVFDMSGVVTDSTLEGLTGTSPDSADIQKALASGNNYAYSSPSVNDGHTYEHLCKVFGNRMVRLTAELISRGSMLATVLPNLAIFILVDIVVCLLFTWLSTSFILRPVKELAMEAIGNNKKIEAKHPELKPVVDVINWKNEYVRAAQQSKDEFISNVTHEMNTPLTSIRGFAELIASGSMPKDKMIAAGSTIKAQSERLSAMIKQILNYSAIDDDTVKLYDVNVSQLTNEVLNNFTPMLKEKGLKMIRTIDDGIVIKATHERITEILDNLVSNAIKYNKENGKIAITLKGSVLTVEDTGIGIPSEE</sequence>
<comment type="catalytic activity">
    <reaction evidence="1">
        <text>ATP + protein L-histidine = ADP + protein N-phospho-L-histidine.</text>
        <dbReference type="EC" id="2.7.13.3"/>
    </reaction>
</comment>
<keyword evidence="7" id="KW-1133">Transmembrane helix</keyword>
<keyword evidence="7" id="KW-0472">Membrane</keyword>
<dbReference type="PANTHER" id="PTHR43547">
    <property type="entry name" value="TWO-COMPONENT HISTIDINE KINASE"/>
    <property type="match status" value="1"/>
</dbReference>
<dbReference type="InterPro" id="IPR036097">
    <property type="entry name" value="HisK_dim/P_sf"/>
</dbReference>
<evidence type="ECO:0000256" key="7">
    <source>
        <dbReference type="SAM" id="Phobius"/>
    </source>
</evidence>
<feature type="non-terminal residue" evidence="9">
    <location>
        <position position="379"/>
    </location>
</feature>
<dbReference type="FunFam" id="1.10.287.130:FF:000001">
    <property type="entry name" value="Two-component sensor histidine kinase"/>
    <property type="match status" value="1"/>
</dbReference>
<dbReference type="InterPro" id="IPR005467">
    <property type="entry name" value="His_kinase_dom"/>
</dbReference>
<dbReference type="Pfam" id="PF00512">
    <property type="entry name" value="HisKA"/>
    <property type="match status" value="1"/>
</dbReference>
<protein>
    <recommendedName>
        <fullName evidence="2">histidine kinase</fullName>
        <ecNumber evidence="2">2.7.13.3</ecNumber>
    </recommendedName>
</protein>
<dbReference type="SMART" id="SM00388">
    <property type="entry name" value="HisKA"/>
    <property type="match status" value="1"/>
</dbReference>
<dbReference type="InterPro" id="IPR003661">
    <property type="entry name" value="HisK_dim/P_dom"/>
</dbReference>
<evidence type="ECO:0000256" key="4">
    <source>
        <dbReference type="ARBA" id="ARBA00022679"/>
    </source>
</evidence>
<feature type="domain" description="Histidine kinase" evidence="8">
    <location>
        <begin position="229"/>
        <end position="379"/>
    </location>
</feature>
<reference evidence="9" key="2">
    <citation type="submission" date="2021-04" db="EMBL/GenBank/DDBJ databases">
        <authorList>
            <person name="Gilroy R."/>
        </authorList>
    </citation>
    <scope>NUCLEOTIDE SEQUENCE</scope>
    <source>
        <strain evidence="9">12435</strain>
    </source>
</reference>
<dbReference type="Pfam" id="PF02518">
    <property type="entry name" value="HATPase_c"/>
    <property type="match status" value="1"/>
</dbReference>
<dbReference type="Gene3D" id="1.10.287.130">
    <property type="match status" value="1"/>
</dbReference>
<dbReference type="Gene3D" id="3.30.565.10">
    <property type="entry name" value="Histidine kinase-like ATPase, C-terminal domain"/>
    <property type="match status" value="1"/>
</dbReference>
<feature type="transmembrane region" description="Helical" evidence="7">
    <location>
        <begin position="155"/>
        <end position="178"/>
    </location>
</feature>
<evidence type="ECO:0000313" key="10">
    <source>
        <dbReference type="Proteomes" id="UP000823990"/>
    </source>
</evidence>
<evidence type="ECO:0000256" key="3">
    <source>
        <dbReference type="ARBA" id="ARBA00022553"/>
    </source>
</evidence>
<accession>A0A9D1PZ95</accession>
<dbReference type="SUPFAM" id="SSF55874">
    <property type="entry name" value="ATPase domain of HSP90 chaperone/DNA topoisomerase II/histidine kinase"/>
    <property type="match status" value="1"/>
</dbReference>
<name>A0A9D1PZ95_9FIRM</name>
<dbReference type="SUPFAM" id="SSF47384">
    <property type="entry name" value="Homodimeric domain of signal transducing histidine kinase"/>
    <property type="match status" value="1"/>
</dbReference>
<dbReference type="InterPro" id="IPR036890">
    <property type="entry name" value="HATPase_C_sf"/>
</dbReference>
<evidence type="ECO:0000256" key="5">
    <source>
        <dbReference type="ARBA" id="ARBA00022777"/>
    </source>
</evidence>
<dbReference type="Proteomes" id="UP000823990">
    <property type="component" value="Unassembled WGS sequence"/>
</dbReference>
<evidence type="ECO:0000256" key="6">
    <source>
        <dbReference type="ARBA" id="ARBA00023012"/>
    </source>
</evidence>
<dbReference type="EC" id="2.7.13.3" evidence="2"/>
<keyword evidence="5 9" id="KW-0418">Kinase</keyword>
<proteinExistence type="predicted"/>
<keyword evidence="7" id="KW-0812">Transmembrane</keyword>
<keyword evidence="4" id="KW-0808">Transferase</keyword>
<reference evidence="9" key="1">
    <citation type="journal article" date="2021" name="PeerJ">
        <title>Extensive microbial diversity within the chicken gut microbiome revealed by metagenomics and culture.</title>
        <authorList>
            <person name="Gilroy R."/>
            <person name="Ravi A."/>
            <person name="Getino M."/>
            <person name="Pursley I."/>
            <person name="Horton D.L."/>
            <person name="Alikhan N.F."/>
            <person name="Baker D."/>
            <person name="Gharbi K."/>
            <person name="Hall N."/>
            <person name="Watson M."/>
            <person name="Adriaenssens E.M."/>
            <person name="Foster-Nyarko E."/>
            <person name="Jarju S."/>
            <person name="Secka A."/>
            <person name="Antonio M."/>
            <person name="Oren A."/>
            <person name="Chaudhuri R.R."/>
            <person name="La Ragione R."/>
            <person name="Hildebrand F."/>
            <person name="Pallen M.J."/>
        </authorList>
    </citation>
    <scope>NUCLEOTIDE SEQUENCE</scope>
    <source>
        <strain evidence="9">12435</strain>
    </source>
</reference>
<dbReference type="CDD" id="cd00082">
    <property type="entry name" value="HisKA"/>
    <property type="match status" value="1"/>
</dbReference>
<keyword evidence="3" id="KW-0597">Phosphoprotein</keyword>
<dbReference type="AlphaFoldDB" id="A0A9D1PZ95"/>
<evidence type="ECO:0000256" key="1">
    <source>
        <dbReference type="ARBA" id="ARBA00000085"/>
    </source>
</evidence>
<dbReference type="GO" id="GO:0000155">
    <property type="term" value="F:phosphorelay sensor kinase activity"/>
    <property type="evidence" value="ECO:0007669"/>
    <property type="project" value="InterPro"/>
</dbReference>
<dbReference type="PANTHER" id="PTHR43547:SF2">
    <property type="entry name" value="HYBRID SIGNAL TRANSDUCTION HISTIDINE KINASE C"/>
    <property type="match status" value="1"/>
</dbReference>
<evidence type="ECO:0000259" key="8">
    <source>
        <dbReference type="PROSITE" id="PS50109"/>
    </source>
</evidence>